<gene>
    <name evidence="2" type="ORF">BBBOND_0110150</name>
</gene>
<dbReference type="KEGG" id="bbig:BBBOND_0110150"/>
<evidence type="ECO:0000313" key="2">
    <source>
        <dbReference type="EMBL" id="CDR94717.1"/>
    </source>
</evidence>
<dbReference type="EMBL" id="LK391707">
    <property type="protein sequence ID" value="CDR94717.1"/>
    <property type="molecule type" value="Genomic_DNA"/>
</dbReference>
<feature type="compositionally biased region" description="Basic and acidic residues" evidence="1">
    <location>
        <begin position="31"/>
        <end position="41"/>
    </location>
</feature>
<organism evidence="2 3">
    <name type="scientific">Babesia bigemina</name>
    <dbReference type="NCBI Taxonomy" id="5866"/>
    <lineage>
        <taxon>Eukaryota</taxon>
        <taxon>Sar</taxon>
        <taxon>Alveolata</taxon>
        <taxon>Apicomplexa</taxon>
        <taxon>Aconoidasida</taxon>
        <taxon>Piroplasmida</taxon>
        <taxon>Babesiidae</taxon>
        <taxon>Babesia</taxon>
    </lineage>
</organism>
<dbReference type="GeneID" id="24563258"/>
<feature type="compositionally biased region" description="Basic and acidic residues" evidence="1">
    <location>
        <begin position="52"/>
        <end position="87"/>
    </location>
</feature>
<keyword evidence="3" id="KW-1185">Reference proteome</keyword>
<proteinExistence type="predicted"/>
<feature type="region of interest" description="Disordered" evidence="1">
    <location>
        <begin position="31"/>
        <end position="116"/>
    </location>
</feature>
<protein>
    <submittedName>
        <fullName evidence="2">Uncharacterized protein</fullName>
    </submittedName>
</protein>
<dbReference type="Proteomes" id="UP000033188">
    <property type="component" value="Chromosome 1"/>
</dbReference>
<reference evidence="3" key="1">
    <citation type="journal article" date="2014" name="Nucleic Acids Res.">
        <title>The evolutionary dynamics of variant antigen genes in Babesia reveal a history of genomic innovation underlying host-parasite interaction.</title>
        <authorList>
            <person name="Jackson A.P."/>
            <person name="Otto T.D."/>
            <person name="Darby A."/>
            <person name="Ramaprasad A."/>
            <person name="Xia D."/>
            <person name="Echaide I.E."/>
            <person name="Farber M."/>
            <person name="Gahlot S."/>
            <person name="Gamble J."/>
            <person name="Gupta D."/>
            <person name="Gupta Y."/>
            <person name="Jackson L."/>
            <person name="Malandrin L."/>
            <person name="Malas T.B."/>
            <person name="Moussa E."/>
            <person name="Nair M."/>
            <person name="Reid A.J."/>
            <person name="Sanders M."/>
            <person name="Sharma J."/>
            <person name="Tracey A."/>
            <person name="Quail M.A."/>
            <person name="Weir W."/>
            <person name="Wastling J.M."/>
            <person name="Hall N."/>
            <person name="Willadsen P."/>
            <person name="Lingelbach K."/>
            <person name="Shiels B."/>
            <person name="Tait A."/>
            <person name="Berriman M."/>
            <person name="Allred D.R."/>
            <person name="Pain A."/>
        </authorList>
    </citation>
    <scope>NUCLEOTIDE SEQUENCE [LARGE SCALE GENOMIC DNA]</scope>
    <source>
        <strain evidence="3">Bond</strain>
    </source>
</reference>
<dbReference type="VEuPathDB" id="PiroplasmaDB:BBBOND_0110150"/>
<name>A0A061D3S6_BABBI</name>
<evidence type="ECO:0000313" key="3">
    <source>
        <dbReference type="Proteomes" id="UP000033188"/>
    </source>
</evidence>
<dbReference type="AlphaFoldDB" id="A0A061D3S6"/>
<dbReference type="RefSeq" id="XP_012766903.1">
    <property type="nucleotide sequence ID" value="XM_012911449.1"/>
</dbReference>
<evidence type="ECO:0000256" key="1">
    <source>
        <dbReference type="SAM" id="MobiDB-lite"/>
    </source>
</evidence>
<sequence length="149" mass="16910">MPLDSAQLNVLRWPQVDEYVNSIRANIKSNREQQVWKESGRPDNGATTQPRPRNDPRISPEGEDHYDILRNEVRRMDTRRHIGEIQPRRGGARTSYGLGDRRTSDPQAGVTGTRSRSRLSLLKGVLDATTNAMTFTGREKVELVQDGEK</sequence>
<accession>A0A061D3S6</accession>